<name>A0A0F9K6G6_9ZZZZ</name>
<dbReference type="EMBL" id="LAZR01008618">
    <property type="protein sequence ID" value="KKM77598.1"/>
    <property type="molecule type" value="Genomic_DNA"/>
</dbReference>
<protein>
    <submittedName>
        <fullName evidence="1">Uncharacterized protein</fullName>
    </submittedName>
</protein>
<accession>A0A0F9K6G6</accession>
<reference evidence="1" key="1">
    <citation type="journal article" date="2015" name="Nature">
        <title>Complex archaea that bridge the gap between prokaryotes and eukaryotes.</title>
        <authorList>
            <person name="Spang A."/>
            <person name="Saw J.H."/>
            <person name="Jorgensen S.L."/>
            <person name="Zaremba-Niedzwiedzka K."/>
            <person name="Martijn J."/>
            <person name="Lind A.E."/>
            <person name="van Eijk R."/>
            <person name="Schleper C."/>
            <person name="Guy L."/>
            <person name="Ettema T.J."/>
        </authorList>
    </citation>
    <scope>NUCLEOTIDE SEQUENCE</scope>
</reference>
<organism evidence="1">
    <name type="scientific">marine sediment metagenome</name>
    <dbReference type="NCBI Taxonomy" id="412755"/>
    <lineage>
        <taxon>unclassified sequences</taxon>
        <taxon>metagenomes</taxon>
        <taxon>ecological metagenomes</taxon>
    </lineage>
</organism>
<dbReference type="AlphaFoldDB" id="A0A0F9K6G6"/>
<comment type="caution">
    <text evidence="1">The sequence shown here is derived from an EMBL/GenBank/DDBJ whole genome shotgun (WGS) entry which is preliminary data.</text>
</comment>
<sequence>MIQIRDNQWVMADKIESAHIEDGNLVLVVTQNRPQLVDDKYLGDVCGALQLSQAAIQATIIREKTDET</sequence>
<evidence type="ECO:0000313" key="1">
    <source>
        <dbReference type="EMBL" id="KKM77598.1"/>
    </source>
</evidence>
<proteinExistence type="predicted"/>
<gene>
    <name evidence="1" type="ORF">LCGC14_1368380</name>
</gene>